<keyword evidence="5" id="KW-0812">Transmembrane</keyword>
<dbReference type="InterPro" id="IPR001841">
    <property type="entry name" value="Znf_RING"/>
</dbReference>
<evidence type="ECO:0000259" key="13">
    <source>
        <dbReference type="Pfam" id="PF13639"/>
    </source>
</evidence>
<comment type="catalytic activity">
    <reaction evidence="1">
        <text>S-ubiquitinyl-[E2 ubiquitin-conjugating enzyme]-L-cysteine + [acceptor protein]-L-lysine = [E2 ubiquitin-conjugating enzyme]-L-cysteine + N(6)-ubiquitinyl-[acceptor protein]-L-lysine.</text>
        <dbReference type="EC" id="2.3.2.27"/>
    </reaction>
</comment>
<gene>
    <name evidence="15" type="ORF">RJ639_014176</name>
</gene>
<reference evidence="15" key="1">
    <citation type="submission" date="2022-12" db="EMBL/GenBank/DDBJ databases">
        <title>Draft genome assemblies for two species of Escallonia (Escalloniales).</title>
        <authorList>
            <person name="Chanderbali A."/>
            <person name="Dervinis C."/>
            <person name="Anghel I."/>
            <person name="Soltis D."/>
            <person name="Soltis P."/>
            <person name="Zapata F."/>
        </authorList>
    </citation>
    <scope>NUCLEOTIDE SEQUENCE</scope>
    <source>
        <strain evidence="15">UCBG64.0493</strain>
        <tissue evidence="15">Leaf</tissue>
    </source>
</reference>
<keyword evidence="8" id="KW-0833">Ubl conjugation pathway</keyword>
<evidence type="ECO:0000256" key="8">
    <source>
        <dbReference type="ARBA" id="ARBA00022786"/>
    </source>
</evidence>
<dbReference type="SUPFAM" id="SSF57850">
    <property type="entry name" value="RING/U-box"/>
    <property type="match status" value="1"/>
</dbReference>
<dbReference type="EMBL" id="JAVXUP010001673">
    <property type="protein sequence ID" value="KAK3009149.1"/>
    <property type="molecule type" value="Genomic_DNA"/>
</dbReference>
<feature type="domain" description="RING-type" evidence="13">
    <location>
        <begin position="452"/>
        <end position="483"/>
    </location>
</feature>
<dbReference type="GO" id="GO:0008270">
    <property type="term" value="F:zinc ion binding"/>
    <property type="evidence" value="ECO:0007669"/>
    <property type="project" value="UniProtKB-KW"/>
</dbReference>
<dbReference type="PANTHER" id="PTHR45977">
    <property type="entry name" value="TARGET OF ERK KINASE MPK-1"/>
    <property type="match status" value="1"/>
</dbReference>
<evidence type="ECO:0000256" key="3">
    <source>
        <dbReference type="ARBA" id="ARBA00012483"/>
    </source>
</evidence>
<evidence type="ECO:0000256" key="5">
    <source>
        <dbReference type="ARBA" id="ARBA00022692"/>
    </source>
</evidence>
<organism evidence="15 16">
    <name type="scientific">Escallonia herrerae</name>
    <dbReference type="NCBI Taxonomy" id="1293975"/>
    <lineage>
        <taxon>Eukaryota</taxon>
        <taxon>Viridiplantae</taxon>
        <taxon>Streptophyta</taxon>
        <taxon>Embryophyta</taxon>
        <taxon>Tracheophyta</taxon>
        <taxon>Spermatophyta</taxon>
        <taxon>Magnoliopsida</taxon>
        <taxon>eudicotyledons</taxon>
        <taxon>Gunneridae</taxon>
        <taxon>Pentapetalae</taxon>
        <taxon>asterids</taxon>
        <taxon>campanulids</taxon>
        <taxon>Escalloniales</taxon>
        <taxon>Escalloniaceae</taxon>
        <taxon>Escallonia</taxon>
    </lineage>
</organism>
<dbReference type="Gene3D" id="3.30.40.10">
    <property type="entry name" value="Zinc/RING finger domain, C3HC4 (zinc finger)"/>
    <property type="match status" value="1"/>
</dbReference>
<evidence type="ECO:0000256" key="1">
    <source>
        <dbReference type="ARBA" id="ARBA00000900"/>
    </source>
</evidence>
<evidence type="ECO:0000256" key="6">
    <source>
        <dbReference type="ARBA" id="ARBA00022723"/>
    </source>
</evidence>
<evidence type="ECO:0000256" key="7">
    <source>
        <dbReference type="ARBA" id="ARBA00022771"/>
    </source>
</evidence>
<sequence length="524" mass="56773">MSAAAASYWCYRCSRVVRVVAEESVVCPRCDGGFVEAVEPTSPSDSTRRFPAVAMYMVGNNPSEPDRRTGIRFRRGRRNNSARSPFNPVIVLRGPPDGGGDENSGGGAAAVGSFEFYYDDGAGSGLRPLPETMSDFLMGSGFDRLLDQLSRIEINGLDHAEQPPASKASIESMPTISIGNGHVSTESSNSSSPGANSESGGSVSRSRSRSRSRAGSVFSRLVAHKISKAKFQHFTDSILLINRKRVPPSKDSSLADYSKSNKLFLGLGAIPKTTAAMSFVFRGARPDIESGLSGFVPGRRTMLWLVLGVFLVATTLRMYATCQQLQAQAQAHAAAATGLLSRTEFRLQMPPSIALATRGRLHGLRLQLALLDREFDDLDYETLRALDSDNGTRTTSMSEEEINALPVHKYKATGPKSSEGSSSQQHVSSSSGEFIPQIKVDIKAESNTQASEEELTCSICLEQFHANCIDPWLRQQGTCPVCKLTVGSGWQENTESETDGDDMTKLKSSLKDIRSVQEHAFVHV</sequence>
<evidence type="ECO:0000259" key="14">
    <source>
        <dbReference type="Pfam" id="PF14369"/>
    </source>
</evidence>
<feature type="compositionally biased region" description="Low complexity" evidence="12">
    <location>
        <begin position="184"/>
        <end position="205"/>
    </location>
</feature>
<keyword evidence="4" id="KW-0808">Transferase</keyword>
<keyword evidence="6" id="KW-0479">Metal-binding</keyword>
<dbReference type="GO" id="GO:0006511">
    <property type="term" value="P:ubiquitin-dependent protein catabolic process"/>
    <property type="evidence" value="ECO:0007669"/>
    <property type="project" value="TreeGrafter"/>
</dbReference>
<dbReference type="Pfam" id="PF14369">
    <property type="entry name" value="Zn_ribbon_19"/>
    <property type="match status" value="1"/>
</dbReference>
<evidence type="ECO:0000313" key="16">
    <source>
        <dbReference type="Proteomes" id="UP001188597"/>
    </source>
</evidence>
<evidence type="ECO:0000256" key="12">
    <source>
        <dbReference type="SAM" id="MobiDB-lite"/>
    </source>
</evidence>
<evidence type="ECO:0000256" key="9">
    <source>
        <dbReference type="ARBA" id="ARBA00022833"/>
    </source>
</evidence>
<evidence type="ECO:0000313" key="15">
    <source>
        <dbReference type="EMBL" id="KAK3009149.1"/>
    </source>
</evidence>
<evidence type="ECO:0000256" key="10">
    <source>
        <dbReference type="ARBA" id="ARBA00022989"/>
    </source>
</evidence>
<feature type="region of interest" description="Disordered" evidence="12">
    <location>
        <begin position="411"/>
        <end position="432"/>
    </location>
</feature>
<feature type="region of interest" description="Disordered" evidence="12">
    <location>
        <begin position="175"/>
        <end position="211"/>
    </location>
</feature>
<dbReference type="Pfam" id="PF13639">
    <property type="entry name" value="zf-RING_2"/>
    <property type="match status" value="1"/>
</dbReference>
<keyword evidence="7" id="KW-0863">Zinc-finger</keyword>
<dbReference type="PANTHER" id="PTHR45977:SF21">
    <property type="entry name" value="ZINC FINGER, C3HC4 TYPE (RING FINGER) PROTEIN"/>
    <property type="match status" value="1"/>
</dbReference>
<proteinExistence type="predicted"/>
<feature type="compositionally biased region" description="Low complexity" evidence="12">
    <location>
        <begin position="417"/>
        <end position="432"/>
    </location>
</feature>
<dbReference type="GO" id="GO:0016020">
    <property type="term" value="C:membrane"/>
    <property type="evidence" value="ECO:0007669"/>
    <property type="project" value="UniProtKB-SubCell"/>
</dbReference>
<dbReference type="InterPro" id="IPR013083">
    <property type="entry name" value="Znf_RING/FYVE/PHD"/>
</dbReference>
<dbReference type="AlphaFoldDB" id="A0AA89AM01"/>
<dbReference type="InterPro" id="IPR039525">
    <property type="entry name" value="RNF126-like_zinc-ribbon"/>
</dbReference>
<keyword evidence="11" id="KW-0472">Membrane</keyword>
<evidence type="ECO:0000256" key="4">
    <source>
        <dbReference type="ARBA" id="ARBA00022679"/>
    </source>
</evidence>
<accession>A0AA89AM01</accession>
<feature type="domain" description="E3 ubiquitin-protein ligase RNF126-like zinc-ribbon" evidence="14">
    <location>
        <begin position="7"/>
        <end position="36"/>
    </location>
</feature>
<comment type="subcellular location">
    <subcellularLocation>
        <location evidence="2">Membrane</location>
        <topology evidence="2">Multi-pass membrane protein</topology>
    </subcellularLocation>
</comment>
<name>A0AA89AM01_9ASTE</name>
<protein>
    <recommendedName>
        <fullName evidence="3">RING-type E3 ubiquitin transferase</fullName>
        <ecNumber evidence="3">2.3.2.27</ecNumber>
    </recommendedName>
</protein>
<keyword evidence="16" id="KW-1185">Reference proteome</keyword>
<dbReference type="EC" id="2.3.2.27" evidence="3"/>
<dbReference type="Proteomes" id="UP001188597">
    <property type="component" value="Unassembled WGS sequence"/>
</dbReference>
<keyword evidence="10" id="KW-1133">Transmembrane helix</keyword>
<keyword evidence="9" id="KW-0862">Zinc</keyword>
<dbReference type="GO" id="GO:0061630">
    <property type="term" value="F:ubiquitin protein ligase activity"/>
    <property type="evidence" value="ECO:0007669"/>
    <property type="project" value="UniProtKB-EC"/>
</dbReference>
<dbReference type="GO" id="GO:0016567">
    <property type="term" value="P:protein ubiquitination"/>
    <property type="evidence" value="ECO:0007669"/>
    <property type="project" value="TreeGrafter"/>
</dbReference>
<evidence type="ECO:0000256" key="11">
    <source>
        <dbReference type="ARBA" id="ARBA00023136"/>
    </source>
</evidence>
<evidence type="ECO:0000256" key="2">
    <source>
        <dbReference type="ARBA" id="ARBA00004141"/>
    </source>
</evidence>
<comment type="caution">
    <text evidence="15">The sequence shown here is derived from an EMBL/GenBank/DDBJ whole genome shotgun (WGS) entry which is preliminary data.</text>
</comment>